<dbReference type="AlphaFoldDB" id="A0ABD1F789"/>
<evidence type="ECO:0000256" key="5">
    <source>
        <dbReference type="ARBA" id="ARBA00014849"/>
    </source>
</evidence>
<keyword evidence="15" id="KW-1185">Reference proteome</keyword>
<keyword evidence="11 12" id="KW-0966">Cell projection</keyword>
<dbReference type="InterPro" id="IPR038849">
    <property type="entry name" value="ARL2BP"/>
</dbReference>
<dbReference type="GO" id="GO:0005758">
    <property type="term" value="C:mitochondrial intermembrane space"/>
    <property type="evidence" value="ECO:0007669"/>
    <property type="project" value="UniProtKB-SubCell"/>
</dbReference>
<gene>
    <name evidence="14" type="ORF">ABEB36_002862</name>
</gene>
<keyword evidence="9 12" id="KW-0206">Cytoskeleton</keyword>
<keyword evidence="7 12" id="KW-0969">Cilium</keyword>
<reference evidence="14 15" key="1">
    <citation type="submission" date="2024-05" db="EMBL/GenBank/DDBJ databases">
        <title>Genetic variation in Jamaican populations of the coffee berry borer (Hypothenemus hampei).</title>
        <authorList>
            <person name="Errbii M."/>
            <person name="Myrie A."/>
        </authorList>
    </citation>
    <scope>NUCLEOTIDE SEQUENCE [LARGE SCALE GENOMIC DNA]</scope>
    <source>
        <strain evidence="14">JA-Hopewell-2020-01-JO</strain>
        <tissue evidence="14">Whole body</tissue>
    </source>
</reference>
<dbReference type="GO" id="GO:0005813">
    <property type="term" value="C:centrosome"/>
    <property type="evidence" value="ECO:0007669"/>
    <property type="project" value="UniProtKB-SubCell"/>
</dbReference>
<dbReference type="Pfam" id="PF11527">
    <property type="entry name" value="ARL2_Bind_BART"/>
    <property type="match status" value="1"/>
</dbReference>
<name>A0ABD1F789_HYPHA</name>
<dbReference type="PANTHER" id="PTHR15487">
    <property type="entry name" value="ADP-RIBOSYLATION FACTOR-LIKE PROTEIN 2-BINDING PROTEIN"/>
    <property type="match status" value="1"/>
</dbReference>
<sequence>MTEIDCNFYISGQLGKGIELHEFDISHYCVESSERYFAEIVGCIENTVISEDFLKIQSEFLDTYYKEFVEDEENRLEYMEIFQKYLSTVEKYIEEQLVKSVPGFDIRTFQEELQKNPKKLDGEIYDMLSTFWDFTNFKQMFLEFKRMKEGNSVDFSKDILVTKYTFHCEEKPFIQ</sequence>
<dbReference type="InterPro" id="IPR023379">
    <property type="entry name" value="BART_dom"/>
</dbReference>
<organism evidence="14 15">
    <name type="scientific">Hypothenemus hampei</name>
    <name type="common">Coffee berry borer</name>
    <dbReference type="NCBI Taxonomy" id="57062"/>
    <lineage>
        <taxon>Eukaryota</taxon>
        <taxon>Metazoa</taxon>
        <taxon>Ecdysozoa</taxon>
        <taxon>Arthropoda</taxon>
        <taxon>Hexapoda</taxon>
        <taxon>Insecta</taxon>
        <taxon>Pterygota</taxon>
        <taxon>Neoptera</taxon>
        <taxon>Endopterygota</taxon>
        <taxon>Coleoptera</taxon>
        <taxon>Polyphaga</taxon>
        <taxon>Cucujiformia</taxon>
        <taxon>Curculionidae</taxon>
        <taxon>Scolytinae</taxon>
        <taxon>Hypothenemus</taxon>
    </lineage>
</organism>
<evidence type="ECO:0000256" key="10">
    <source>
        <dbReference type="ARBA" id="ARBA00023242"/>
    </source>
</evidence>
<proteinExistence type="inferred from homology"/>
<evidence type="ECO:0000259" key="13">
    <source>
        <dbReference type="Pfam" id="PF11527"/>
    </source>
</evidence>
<evidence type="ECO:0000256" key="8">
    <source>
        <dbReference type="ARBA" id="ARBA00023128"/>
    </source>
</evidence>
<keyword evidence="6 12" id="KW-0963">Cytoplasm</keyword>
<feature type="domain" description="BART" evidence="13">
    <location>
        <begin position="37"/>
        <end position="149"/>
    </location>
</feature>
<dbReference type="EMBL" id="JBDJPC010000002">
    <property type="protein sequence ID" value="KAL1513452.1"/>
    <property type="molecule type" value="Genomic_DNA"/>
</dbReference>
<comment type="subcellular location">
    <subcellularLocation>
        <location evidence="1 12">Cytoplasm</location>
        <location evidence="1 12">Cytoskeleton</location>
        <location evidence="1 12">Cilium basal body</location>
    </subcellularLocation>
    <subcellularLocation>
        <location evidence="3 12">Cytoplasm</location>
        <location evidence="3 12">Cytoskeleton</location>
        <location evidence="3 12">Microtubule organizing center</location>
        <location evidence="3 12">Centrosome</location>
    </subcellularLocation>
    <subcellularLocation>
        <location evidence="12">Cytoplasm</location>
    </subcellularLocation>
    <subcellularLocation>
        <location evidence="2 12">Nucleus</location>
    </subcellularLocation>
    <subcellularLocation>
        <location evidence="12">Mitochondrion intermembrane space</location>
    </subcellularLocation>
</comment>
<keyword evidence="10 12" id="KW-0539">Nucleus</keyword>
<comment type="similarity">
    <text evidence="4 12">Belongs to the ARL2BP family.</text>
</comment>
<keyword evidence="8 12" id="KW-0496">Mitochondrion</keyword>
<evidence type="ECO:0000256" key="12">
    <source>
        <dbReference type="RuleBase" id="RU367099"/>
    </source>
</evidence>
<protein>
    <recommendedName>
        <fullName evidence="5 12">ADP-ribosylation factor-like protein 2-binding protein</fullName>
        <shortName evidence="12">ARF-like 2-binding protein</shortName>
    </recommendedName>
</protein>
<dbReference type="PANTHER" id="PTHR15487:SF4">
    <property type="entry name" value="ADP-RIBOSYLATION FACTOR-LIKE PROTEIN 2-BINDING PROTEIN"/>
    <property type="match status" value="1"/>
</dbReference>
<evidence type="ECO:0000256" key="1">
    <source>
        <dbReference type="ARBA" id="ARBA00004120"/>
    </source>
</evidence>
<evidence type="ECO:0000256" key="3">
    <source>
        <dbReference type="ARBA" id="ARBA00004300"/>
    </source>
</evidence>
<evidence type="ECO:0000256" key="2">
    <source>
        <dbReference type="ARBA" id="ARBA00004123"/>
    </source>
</evidence>
<evidence type="ECO:0000256" key="11">
    <source>
        <dbReference type="ARBA" id="ARBA00023273"/>
    </source>
</evidence>
<evidence type="ECO:0000256" key="6">
    <source>
        <dbReference type="ARBA" id="ARBA00022490"/>
    </source>
</evidence>
<dbReference type="InterPro" id="IPR042541">
    <property type="entry name" value="BART_sf"/>
</dbReference>
<dbReference type="Gene3D" id="1.20.1520.10">
    <property type="entry name" value="ADP-ribosylation factor-like 2-binding protein, domain"/>
    <property type="match status" value="1"/>
</dbReference>
<accession>A0ABD1F789</accession>
<evidence type="ECO:0000256" key="7">
    <source>
        <dbReference type="ARBA" id="ARBA00023069"/>
    </source>
</evidence>
<evidence type="ECO:0000256" key="9">
    <source>
        <dbReference type="ARBA" id="ARBA00023212"/>
    </source>
</evidence>
<dbReference type="GO" id="GO:0005929">
    <property type="term" value="C:cilium"/>
    <property type="evidence" value="ECO:0007669"/>
    <property type="project" value="UniProtKB-UniRule"/>
</dbReference>
<comment type="caution">
    <text evidence="14">The sequence shown here is derived from an EMBL/GenBank/DDBJ whole genome shotgun (WGS) entry which is preliminary data.</text>
</comment>
<comment type="function">
    <text evidence="12">Plays a role as an effector of the ADP-ribosylation factor-like protein 2, ARL2.</text>
</comment>
<evidence type="ECO:0000313" key="14">
    <source>
        <dbReference type="EMBL" id="KAL1513452.1"/>
    </source>
</evidence>
<dbReference type="GO" id="GO:0005634">
    <property type="term" value="C:nucleus"/>
    <property type="evidence" value="ECO:0007669"/>
    <property type="project" value="UniProtKB-SubCell"/>
</dbReference>
<dbReference type="Proteomes" id="UP001566132">
    <property type="component" value="Unassembled WGS sequence"/>
</dbReference>
<evidence type="ECO:0000313" key="15">
    <source>
        <dbReference type="Proteomes" id="UP001566132"/>
    </source>
</evidence>
<evidence type="ECO:0000256" key="4">
    <source>
        <dbReference type="ARBA" id="ARBA00009880"/>
    </source>
</evidence>